<dbReference type="AlphaFoldDB" id="A0ABD6B021"/>
<protein>
    <submittedName>
        <fullName evidence="4">Helix-turn-helix domain-containing protein</fullName>
    </submittedName>
</protein>
<comment type="caution">
    <text evidence="4">The sequence shown here is derived from an EMBL/GenBank/DDBJ whole genome shotgun (WGS) entry which is preliminary data.</text>
</comment>
<keyword evidence="2" id="KW-0804">Transcription</keyword>
<name>A0ABD6B021_9EURY</name>
<dbReference type="InterPro" id="IPR036388">
    <property type="entry name" value="WH-like_DNA-bd_sf"/>
</dbReference>
<keyword evidence="1" id="KW-0805">Transcription regulation</keyword>
<evidence type="ECO:0000313" key="4">
    <source>
        <dbReference type="EMBL" id="MFD1515344.1"/>
    </source>
</evidence>
<dbReference type="Pfam" id="PF04967">
    <property type="entry name" value="HTH_10"/>
    <property type="match status" value="1"/>
</dbReference>
<dbReference type="EMBL" id="JBHUDC010000008">
    <property type="protein sequence ID" value="MFD1515344.1"/>
    <property type="molecule type" value="Genomic_DNA"/>
</dbReference>
<dbReference type="RefSeq" id="WP_250875264.1">
    <property type="nucleotide sequence ID" value="NZ_JALXFV010000008.1"/>
</dbReference>
<dbReference type="Proteomes" id="UP001597187">
    <property type="component" value="Unassembled WGS sequence"/>
</dbReference>
<dbReference type="InterPro" id="IPR007050">
    <property type="entry name" value="HTH_bacterioopsin"/>
</dbReference>
<dbReference type="Gene3D" id="1.10.10.10">
    <property type="entry name" value="Winged helix-like DNA-binding domain superfamily/Winged helix DNA-binding domain"/>
    <property type="match status" value="1"/>
</dbReference>
<dbReference type="PANTHER" id="PTHR34236:SF1">
    <property type="entry name" value="DIMETHYL SULFOXIDE REDUCTASE TRANSCRIPTIONAL ACTIVATOR"/>
    <property type="match status" value="1"/>
</dbReference>
<evidence type="ECO:0000259" key="3">
    <source>
        <dbReference type="Pfam" id="PF04967"/>
    </source>
</evidence>
<evidence type="ECO:0000256" key="2">
    <source>
        <dbReference type="ARBA" id="ARBA00023163"/>
    </source>
</evidence>
<gene>
    <name evidence="4" type="ORF">ACFSBT_18855</name>
</gene>
<keyword evidence="5" id="KW-1185">Reference proteome</keyword>
<dbReference type="SUPFAM" id="SSF88659">
    <property type="entry name" value="Sigma3 and sigma4 domains of RNA polymerase sigma factors"/>
    <property type="match status" value="1"/>
</dbReference>
<reference evidence="4 5" key="1">
    <citation type="journal article" date="2019" name="Int. J. Syst. Evol. Microbiol.">
        <title>The Global Catalogue of Microorganisms (GCM) 10K type strain sequencing project: providing services to taxonomists for standard genome sequencing and annotation.</title>
        <authorList>
            <consortium name="The Broad Institute Genomics Platform"/>
            <consortium name="The Broad Institute Genome Sequencing Center for Infectious Disease"/>
            <person name="Wu L."/>
            <person name="Ma J."/>
        </authorList>
    </citation>
    <scope>NUCLEOTIDE SEQUENCE [LARGE SCALE GENOMIC DNA]</scope>
    <source>
        <strain evidence="4 5">CGMCC 1.12563</strain>
    </source>
</reference>
<proteinExistence type="predicted"/>
<dbReference type="PANTHER" id="PTHR34236">
    <property type="entry name" value="DIMETHYL SULFOXIDE REDUCTASE TRANSCRIPTIONAL ACTIVATOR"/>
    <property type="match status" value="1"/>
</dbReference>
<evidence type="ECO:0000313" key="5">
    <source>
        <dbReference type="Proteomes" id="UP001597187"/>
    </source>
</evidence>
<organism evidence="4 5">
    <name type="scientific">Halomarina rubra</name>
    <dbReference type="NCBI Taxonomy" id="2071873"/>
    <lineage>
        <taxon>Archaea</taxon>
        <taxon>Methanobacteriati</taxon>
        <taxon>Methanobacteriota</taxon>
        <taxon>Stenosarchaea group</taxon>
        <taxon>Halobacteria</taxon>
        <taxon>Halobacteriales</taxon>
        <taxon>Natronomonadaceae</taxon>
        <taxon>Halomarina</taxon>
    </lineage>
</organism>
<dbReference type="InterPro" id="IPR013324">
    <property type="entry name" value="RNA_pol_sigma_r3/r4-like"/>
</dbReference>
<evidence type="ECO:0000256" key="1">
    <source>
        <dbReference type="ARBA" id="ARBA00023015"/>
    </source>
</evidence>
<accession>A0ABD6B021</accession>
<sequence length="237" mass="25628">MGEGQSEGGARLTLDIWHPNCWTLEVTDEVPAGLLGHGVHHVDGRAQGRFTAFADTTADLAALIDAIGASSLTESVWSVAQPRTVEDGALAPGSATQGLIVTYDIHNSINDALVSRGFIPDEPVRMVGGREFWTVVVRKDREAVQAALEEVRAEHDADIRVSHIGTASEGVGAGMFSTDDLSERQREVFELARQRGYYTWPRDVSAADLADELGLSKATLLEHLRKAEAKLLGERSK</sequence>
<feature type="domain" description="HTH bat-type" evidence="3">
    <location>
        <begin position="181"/>
        <end position="232"/>
    </location>
</feature>